<accession>A0A2S9IUD8</accession>
<dbReference type="InterPro" id="IPR012338">
    <property type="entry name" value="Beta-lactam/transpept-like"/>
</dbReference>
<dbReference type="SUPFAM" id="SSF56601">
    <property type="entry name" value="beta-lactamase/transpeptidase-like"/>
    <property type="match status" value="1"/>
</dbReference>
<dbReference type="GO" id="GO:0008800">
    <property type="term" value="F:beta-lactamase activity"/>
    <property type="evidence" value="ECO:0007669"/>
    <property type="project" value="UniProtKB-EC"/>
</dbReference>
<evidence type="ECO:0000256" key="2">
    <source>
        <dbReference type="ARBA" id="ARBA00009009"/>
    </source>
</evidence>
<dbReference type="PANTHER" id="PTHR35333">
    <property type="entry name" value="BETA-LACTAMASE"/>
    <property type="match status" value="1"/>
</dbReference>
<keyword evidence="6" id="KW-1185">Reference proteome</keyword>
<reference evidence="5 6" key="1">
    <citation type="submission" date="2018-02" db="EMBL/GenBank/DDBJ databases">
        <title>The draft genome of Sphingobacterium sp. 5JN-11.</title>
        <authorList>
            <person name="Liu L."/>
            <person name="Li L."/>
            <person name="Liang L."/>
            <person name="Zhang X."/>
            <person name="Wang T."/>
        </authorList>
    </citation>
    <scope>NUCLEOTIDE SEQUENCE [LARGE SCALE GENOMIC DNA]</scope>
    <source>
        <strain evidence="5 6">5JN-11</strain>
    </source>
</reference>
<dbReference type="AlphaFoldDB" id="A0A2S9IUD8"/>
<comment type="similarity">
    <text evidence="2">Belongs to the class-A beta-lactamase family.</text>
</comment>
<comment type="catalytic activity">
    <reaction evidence="1">
        <text>a beta-lactam + H2O = a substituted beta-amino acid</text>
        <dbReference type="Rhea" id="RHEA:20401"/>
        <dbReference type="ChEBI" id="CHEBI:15377"/>
        <dbReference type="ChEBI" id="CHEBI:35627"/>
        <dbReference type="ChEBI" id="CHEBI:140347"/>
        <dbReference type="EC" id="3.5.2.6"/>
    </reaction>
</comment>
<gene>
    <name evidence="5" type="ORF">C5745_19450</name>
</gene>
<keyword evidence="5" id="KW-0378">Hydrolase</keyword>
<sequence length="300" mass="34202">MKHGLFTLVFLHMIAMIGYAQKNDTKLERMLQDEIKDFRGDVGVFVQHFKNNKTVAIHADTLFPTASVVKVPILIGVFDKIGRGQLKLSDTYIYDANRIYGGSGLMQFYKDSSKTNLSTMVSLMLTYSDNVASIWCQELAGGGTTINQLMDELGLPNTKVNSRTAGRQEIWEKYGWGQTTPREIVQLMTMIRESRAITPRLSDKMYRYLKNQYYNGEALSQLPPHIATISKTGALNQTRNEVVFVHAPSGDYAFAVLTKNNDDQRWSPDNEAEVLIRKISYILWNYFEPKEQFKAYDPVL</sequence>
<organism evidence="5 6">
    <name type="scientific">Sphingobacterium haloxyli</name>
    <dbReference type="NCBI Taxonomy" id="2100533"/>
    <lineage>
        <taxon>Bacteria</taxon>
        <taxon>Pseudomonadati</taxon>
        <taxon>Bacteroidota</taxon>
        <taxon>Sphingobacteriia</taxon>
        <taxon>Sphingobacteriales</taxon>
        <taxon>Sphingobacteriaceae</taxon>
        <taxon>Sphingobacterium</taxon>
    </lineage>
</organism>
<dbReference type="Proteomes" id="UP000239711">
    <property type="component" value="Unassembled WGS sequence"/>
</dbReference>
<dbReference type="InterPro" id="IPR045155">
    <property type="entry name" value="Beta-lactam_cat"/>
</dbReference>
<name>A0A2S9IUD8_9SPHI</name>
<evidence type="ECO:0000313" key="5">
    <source>
        <dbReference type="EMBL" id="PRD44146.1"/>
    </source>
</evidence>
<dbReference type="EMBL" id="PVBQ01000028">
    <property type="protein sequence ID" value="PRD44146.1"/>
    <property type="molecule type" value="Genomic_DNA"/>
</dbReference>
<dbReference type="GO" id="GO:0046677">
    <property type="term" value="P:response to antibiotic"/>
    <property type="evidence" value="ECO:0007669"/>
    <property type="project" value="InterPro"/>
</dbReference>
<feature type="domain" description="Beta-lactamase class A catalytic" evidence="4">
    <location>
        <begin position="43"/>
        <end position="258"/>
    </location>
</feature>
<evidence type="ECO:0000256" key="3">
    <source>
        <dbReference type="ARBA" id="ARBA00012865"/>
    </source>
</evidence>
<evidence type="ECO:0000256" key="1">
    <source>
        <dbReference type="ARBA" id="ARBA00001526"/>
    </source>
</evidence>
<proteinExistence type="inferred from homology"/>
<dbReference type="Pfam" id="PF13354">
    <property type="entry name" value="Beta-lactamase2"/>
    <property type="match status" value="1"/>
</dbReference>
<dbReference type="PANTHER" id="PTHR35333:SF3">
    <property type="entry name" value="BETA-LACTAMASE-TYPE TRANSPEPTIDASE FOLD CONTAINING PROTEIN"/>
    <property type="match status" value="1"/>
</dbReference>
<evidence type="ECO:0000259" key="4">
    <source>
        <dbReference type="Pfam" id="PF13354"/>
    </source>
</evidence>
<dbReference type="Gene3D" id="3.40.710.10">
    <property type="entry name" value="DD-peptidase/beta-lactamase superfamily"/>
    <property type="match status" value="1"/>
</dbReference>
<comment type="caution">
    <text evidence="5">The sequence shown here is derived from an EMBL/GenBank/DDBJ whole genome shotgun (WGS) entry which is preliminary data.</text>
</comment>
<protein>
    <recommendedName>
        <fullName evidence="3">beta-lactamase</fullName>
        <ecNumber evidence="3">3.5.2.6</ecNumber>
    </recommendedName>
</protein>
<dbReference type="RefSeq" id="WP_105718683.1">
    <property type="nucleotide sequence ID" value="NZ_PVBQ01000028.1"/>
</dbReference>
<dbReference type="EC" id="3.5.2.6" evidence="3"/>
<evidence type="ECO:0000313" key="6">
    <source>
        <dbReference type="Proteomes" id="UP000239711"/>
    </source>
</evidence>
<dbReference type="InterPro" id="IPR000871">
    <property type="entry name" value="Beta-lactam_class-A"/>
</dbReference>
<dbReference type="OrthoDB" id="1422836at2"/>
<dbReference type="GO" id="GO:0030655">
    <property type="term" value="P:beta-lactam antibiotic catabolic process"/>
    <property type="evidence" value="ECO:0007669"/>
    <property type="project" value="InterPro"/>
</dbReference>